<dbReference type="InterPro" id="IPR008972">
    <property type="entry name" value="Cupredoxin"/>
</dbReference>
<dbReference type="PROSITE" id="PS51485">
    <property type="entry name" value="PHYTOCYANIN"/>
    <property type="match status" value="1"/>
</dbReference>
<dbReference type="InterPro" id="IPR003245">
    <property type="entry name" value="Phytocyanin_dom"/>
</dbReference>
<dbReference type="SUPFAM" id="SSF49503">
    <property type="entry name" value="Cupredoxins"/>
    <property type="match status" value="1"/>
</dbReference>
<name>A0A6A2Z7I3_HIBSY</name>
<dbReference type="GO" id="GO:0005886">
    <property type="term" value="C:plasma membrane"/>
    <property type="evidence" value="ECO:0007669"/>
    <property type="project" value="TreeGrafter"/>
</dbReference>
<keyword evidence="1" id="KW-0479">Metal-binding</keyword>
<dbReference type="PANTHER" id="PTHR33021">
    <property type="entry name" value="BLUE COPPER PROTEIN"/>
    <property type="match status" value="1"/>
</dbReference>
<keyword evidence="3" id="KW-1015">Disulfide bond</keyword>
<dbReference type="GO" id="GO:0046872">
    <property type="term" value="F:metal ion binding"/>
    <property type="evidence" value="ECO:0007669"/>
    <property type="project" value="UniProtKB-KW"/>
</dbReference>
<proteinExistence type="predicted"/>
<accession>A0A6A2Z7I3</accession>
<reference evidence="8" key="1">
    <citation type="submission" date="2019-09" db="EMBL/GenBank/DDBJ databases">
        <title>Draft genome information of white flower Hibiscus syriacus.</title>
        <authorList>
            <person name="Kim Y.-M."/>
        </authorList>
    </citation>
    <scope>NUCLEOTIDE SEQUENCE [LARGE SCALE GENOMIC DNA]</scope>
    <source>
        <strain evidence="8">YM2019G1</strain>
    </source>
</reference>
<dbReference type="InterPro" id="IPR039391">
    <property type="entry name" value="Phytocyanin-like"/>
</dbReference>
<feature type="domain" description="Phytocyanin" evidence="7">
    <location>
        <begin position="28"/>
        <end position="123"/>
    </location>
</feature>
<dbReference type="Gene3D" id="2.60.40.420">
    <property type="entry name" value="Cupredoxins - blue copper proteins"/>
    <property type="match status" value="1"/>
</dbReference>
<organism evidence="8 9">
    <name type="scientific">Hibiscus syriacus</name>
    <name type="common">Rose of Sharon</name>
    <dbReference type="NCBI Taxonomy" id="106335"/>
    <lineage>
        <taxon>Eukaryota</taxon>
        <taxon>Viridiplantae</taxon>
        <taxon>Streptophyta</taxon>
        <taxon>Embryophyta</taxon>
        <taxon>Tracheophyta</taxon>
        <taxon>Spermatophyta</taxon>
        <taxon>Magnoliopsida</taxon>
        <taxon>eudicotyledons</taxon>
        <taxon>Gunneridae</taxon>
        <taxon>Pentapetalae</taxon>
        <taxon>rosids</taxon>
        <taxon>malvids</taxon>
        <taxon>Malvales</taxon>
        <taxon>Malvaceae</taxon>
        <taxon>Malvoideae</taxon>
        <taxon>Hibiscus</taxon>
    </lineage>
</organism>
<dbReference type="GO" id="GO:0009055">
    <property type="term" value="F:electron transfer activity"/>
    <property type="evidence" value="ECO:0007669"/>
    <property type="project" value="InterPro"/>
</dbReference>
<dbReference type="InterPro" id="IPR041844">
    <property type="entry name" value="Plantacyanin"/>
</dbReference>
<dbReference type="PANTHER" id="PTHR33021:SF9">
    <property type="entry name" value="PUTATIVE, EXPRESSED-RELATED"/>
    <property type="match status" value="1"/>
</dbReference>
<evidence type="ECO:0000256" key="6">
    <source>
        <dbReference type="SAM" id="SignalP"/>
    </source>
</evidence>
<dbReference type="AlphaFoldDB" id="A0A6A2Z7I3"/>
<evidence type="ECO:0000313" key="8">
    <source>
        <dbReference type="EMBL" id="KAE8687075.1"/>
    </source>
</evidence>
<feature type="chain" id="PRO_5025689312" description="Basic blue protein" evidence="6">
    <location>
        <begin position="28"/>
        <end position="123"/>
    </location>
</feature>
<dbReference type="Pfam" id="PF02298">
    <property type="entry name" value="Cu_bind_like"/>
    <property type="match status" value="1"/>
</dbReference>
<dbReference type="EMBL" id="VEPZ02001206">
    <property type="protein sequence ID" value="KAE8687075.1"/>
    <property type="molecule type" value="Genomic_DNA"/>
</dbReference>
<dbReference type="FunFam" id="2.60.40.420:FF:000013">
    <property type="entry name" value="basic blue protein-like"/>
    <property type="match status" value="1"/>
</dbReference>
<evidence type="ECO:0000256" key="1">
    <source>
        <dbReference type="ARBA" id="ARBA00022723"/>
    </source>
</evidence>
<dbReference type="CDD" id="cd11013">
    <property type="entry name" value="Plantacyanin"/>
    <property type="match status" value="1"/>
</dbReference>
<evidence type="ECO:0000256" key="4">
    <source>
        <dbReference type="ARBA" id="ARBA00071970"/>
    </source>
</evidence>
<dbReference type="OrthoDB" id="2011645at2759"/>
<evidence type="ECO:0000313" key="9">
    <source>
        <dbReference type="Proteomes" id="UP000436088"/>
    </source>
</evidence>
<evidence type="ECO:0000256" key="3">
    <source>
        <dbReference type="ARBA" id="ARBA00023157"/>
    </source>
</evidence>
<sequence length="123" mass="13017">MVQGRGSAIAAAALLCLLCVHLELAQAATYTVGGTGGWTFNSVSWTKGKRFKAGDTLVFDYNPSLHNVVAVNKAGYNSCTTPKGAKVYRSGKDRIKLTKGQNYFICNVVGHCQSGMKIAVTAA</sequence>
<evidence type="ECO:0000259" key="7">
    <source>
        <dbReference type="PROSITE" id="PS51485"/>
    </source>
</evidence>
<comment type="caution">
    <text evidence="8">The sequence shown here is derived from an EMBL/GenBank/DDBJ whole genome shotgun (WGS) entry which is preliminary data.</text>
</comment>
<evidence type="ECO:0000256" key="2">
    <source>
        <dbReference type="ARBA" id="ARBA00023008"/>
    </source>
</evidence>
<keyword evidence="6" id="KW-0732">Signal</keyword>
<keyword evidence="2" id="KW-0186">Copper</keyword>
<feature type="signal peptide" evidence="6">
    <location>
        <begin position="1"/>
        <end position="27"/>
    </location>
</feature>
<keyword evidence="9" id="KW-1185">Reference proteome</keyword>
<gene>
    <name evidence="8" type="ORF">F3Y22_tig00111023pilonHSYRG00028</name>
</gene>
<dbReference type="Proteomes" id="UP000436088">
    <property type="component" value="Unassembled WGS sequence"/>
</dbReference>
<evidence type="ECO:0000256" key="5">
    <source>
        <dbReference type="ARBA" id="ARBA00082491"/>
    </source>
</evidence>
<protein>
    <recommendedName>
        <fullName evidence="4">Basic blue protein</fullName>
    </recommendedName>
    <alternativeName>
        <fullName evidence="5">Plantacyanin</fullName>
    </alternativeName>
</protein>